<dbReference type="Pfam" id="PF13628">
    <property type="entry name" value="DUF4142"/>
    <property type="match status" value="1"/>
</dbReference>
<feature type="domain" description="DUF4142" evidence="2">
    <location>
        <begin position="33"/>
        <end position="166"/>
    </location>
</feature>
<dbReference type="InterPro" id="IPR012347">
    <property type="entry name" value="Ferritin-like"/>
</dbReference>
<dbReference type="Proteomes" id="UP000622547">
    <property type="component" value="Unassembled WGS sequence"/>
</dbReference>
<dbReference type="Gene3D" id="1.20.1260.10">
    <property type="match status" value="1"/>
</dbReference>
<comment type="caution">
    <text evidence="3">The sequence shown here is derived from an EMBL/GenBank/DDBJ whole genome shotgun (WGS) entry which is preliminary data.</text>
</comment>
<dbReference type="AlphaFoldDB" id="A0A8J3XJ44"/>
<dbReference type="PANTHER" id="PTHR38593:SF1">
    <property type="entry name" value="BLR2558 PROTEIN"/>
    <property type="match status" value="1"/>
</dbReference>
<dbReference type="PANTHER" id="PTHR38593">
    <property type="entry name" value="BLR2558 PROTEIN"/>
    <property type="match status" value="1"/>
</dbReference>
<dbReference type="InterPro" id="IPR025419">
    <property type="entry name" value="DUF4142"/>
</dbReference>
<keyword evidence="4" id="KW-1185">Reference proteome</keyword>
<proteinExistence type="predicted"/>
<protein>
    <recommendedName>
        <fullName evidence="2">DUF4142 domain-containing protein</fullName>
    </recommendedName>
</protein>
<evidence type="ECO:0000313" key="4">
    <source>
        <dbReference type="Proteomes" id="UP000622547"/>
    </source>
</evidence>
<name>A0A8J3XJ44_9ACTN</name>
<gene>
    <name evidence="3" type="ORF">Pph01_80420</name>
</gene>
<accession>A0A8J3XJ44</accession>
<feature type="chain" id="PRO_5035290079" description="DUF4142 domain-containing protein" evidence="1">
    <location>
        <begin position="25"/>
        <end position="173"/>
    </location>
</feature>
<keyword evidence="1" id="KW-0732">Signal</keyword>
<organism evidence="3 4">
    <name type="scientific">Planotetraspora phitsanulokensis</name>
    <dbReference type="NCBI Taxonomy" id="575192"/>
    <lineage>
        <taxon>Bacteria</taxon>
        <taxon>Bacillati</taxon>
        <taxon>Actinomycetota</taxon>
        <taxon>Actinomycetes</taxon>
        <taxon>Streptosporangiales</taxon>
        <taxon>Streptosporangiaceae</taxon>
        <taxon>Planotetraspora</taxon>
    </lineage>
</organism>
<feature type="signal peptide" evidence="1">
    <location>
        <begin position="1"/>
        <end position="24"/>
    </location>
</feature>
<dbReference type="RefSeq" id="WP_204078442.1">
    <property type="nucleotide sequence ID" value="NZ_BAABHI010000022.1"/>
</dbReference>
<sequence length="173" mass="18642">MLTRLIALVAIMSVALVGSASTHAATTPDVNEQDRTFLLEAHQGNLAEIKAGQLAQKQATTEAVRGMGARLIRDHEALDDEVRRVADKVGVTLPDEPSNEQQAALEQVSDKKGAEFDRAWTASQITGHRKTLAAVATELSNGSSEQVKQLARDAKPVVQEHLDLLESIQGQND</sequence>
<reference evidence="3 4" key="1">
    <citation type="submission" date="2021-01" db="EMBL/GenBank/DDBJ databases">
        <title>Whole genome shotgun sequence of Planotetraspora phitsanulokensis NBRC 104273.</title>
        <authorList>
            <person name="Komaki H."/>
            <person name="Tamura T."/>
        </authorList>
    </citation>
    <scope>NUCLEOTIDE SEQUENCE [LARGE SCALE GENOMIC DNA]</scope>
    <source>
        <strain evidence="3 4">NBRC 104273</strain>
    </source>
</reference>
<evidence type="ECO:0000256" key="1">
    <source>
        <dbReference type="SAM" id="SignalP"/>
    </source>
</evidence>
<dbReference type="EMBL" id="BOOP01000050">
    <property type="protein sequence ID" value="GII43039.1"/>
    <property type="molecule type" value="Genomic_DNA"/>
</dbReference>
<evidence type="ECO:0000313" key="3">
    <source>
        <dbReference type="EMBL" id="GII43039.1"/>
    </source>
</evidence>
<evidence type="ECO:0000259" key="2">
    <source>
        <dbReference type="Pfam" id="PF13628"/>
    </source>
</evidence>